<organism evidence="4 5">
    <name type="scientific">Schistosoma rodhaini</name>
    <dbReference type="NCBI Taxonomy" id="6188"/>
    <lineage>
        <taxon>Eukaryota</taxon>
        <taxon>Metazoa</taxon>
        <taxon>Spiralia</taxon>
        <taxon>Lophotrochozoa</taxon>
        <taxon>Platyhelminthes</taxon>
        <taxon>Trematoda</taxon>
        <taxon>Digenea</taxon>
        <taxon>Strigeidida</taxon>
        <taxon>Schistosomatoidea</taxon>
        <taxon>Schistosomatidae</taxon>
        <taxon>Schistosoma</taxon>
    </lineage>
</organism>
<proteinExistence type="predicted"/>
<dbReference type="Proteomes" id="UP000050792">
    <property type="component" value="Unassembled WGS sequence"/>
</dbReference>
<feature type="compositionally biased region" description="Polar residues" evidence="2">
    <location>
        <begin position="75"/>
        <end position="93"/>
    </location>
</feature>
<evidence type="ECO:0000259" key="3">
    <source>
        <dbReference type="PROSITE" id="PS50102"/>
    </source>
</evidence>
<evidence type="ECO:0000256" key="1">
    <source>
        <dbReference type="PROSITE-ProRule" id="PRU00176"/>
    </source>
</evidence>
<accession>A0AA85FHZ5</accession>
<evidence type="ECO:0000313" key="4">
    <source>
        <dbReference type="Proteomes" id="UP000050792"/>
    </source>
</evidence>
<reference evidence="5" key="2">
    <citation type="submission" date="2023-11" db="UniProtKB">
        <authorList>
            <consortium name="WormBaseParasite"/>
        </authorList>
    </citation>
    <scope>IDENTIFICATION</scope>
</reference>
<keyword evidence="4" id="KW-1185">Reference proteome</keyword>
<feature type="region of interest" description="Disordered" evidence="2">
    <location>
        <begin position="36"/>
        <end position="102"/>
    </location>
</feature>
<feature type="compositionally biased region" description="Polar residues" evidence="2">
    <location>
        <begin position="512"/>
        <end position="523"/>
    </location>
</feature>
<dbReference type="SMART" id="SM00360">
    <property type="entry name" value="RRM"/>
    <property type="match status" value="1"/>
</dbReference>
<feature type="compositionally biased region" description="Low complexity" evidence="2">
    <location>
        <begin position="52"/>
        <end position="68"/>
    </location>
</feature>
<dbReference type="SUPFAM" id="SSF54928">
    <property type="entry name" value="RNA-binding domain, RBD"/>
    <property type="match status" value="1"/>
</dbReference>
<dbReference type="Pfam" id="PF00076">
    <property type="entry name" value="RRM_1"/>
    <property type="match status" value="1"/>
</dbReference>
<dbReference type="PROSITE" id="PS50102">
    <property type="entry name" value="RRM"/>
    <property type="match status" value="1"/>
</dbReference>
<dbReference type="AlphaFoldDB" id="A0AA85FHZ5"/>
<dbReference type="CDD" id="cd00590">
    <property type="entry name" value="RRM_SF"/>
    <property type="match status" value="1"/>
</dbReference>
<feature type="domain" description="RRM" evidence="3">
    <location>
        <begin position="535"/>
        <end position="613"/>
    </location>
</feature>
<dbReference type="WBParaSite" id="SRDH1_5200.1">
    <property type="protein sequence ID" value="SRDH1_5200.1"/>
    <property type="gene ID" value="SRDH1_5200"/>
</dbReference>
<feature type="region of interest" description="Disordered" evidence="2">
    <location>
        <begin position="198"/>
        <end position="218"/>
    </location>
</feature>
<dbReference type="InterPro" id="IPR000504">
    <property type="entry name" value="RRM_dom"/>
</dbReference>
<evidence type="ECO:0000313" key="5">
    <source>
        <dbReference type="WBParaSite" id="SRDH1_5200.1"/>
    </source>
</evidence>
<dbReference type="InterPro" id="IPR012677">
    <property type="entry name" value="Nucleotide-bd_a/b_plait_sf"/>
</dbReference>
<keyword evidence="1" id="KW-0694">RNA-binding</keyword>
<feature type="region of interest" description="Disordered" evidence="2">
    <location>
        <begin position="505"/>
        <end position="531"/>
    </location>
</feature>
<evidence type="ECO:0000256" key="2">
    <source>
        <dbReference type="SAM" id="MobiDB-lite"/>
    </source>
</evidence>
<dbReference type="InterPro" id="IPR035979">
    <property type="entry name" value="RBD_domain_sf"/>
</dbReference>
<sequence length="617" mass="67835">FEYVSQAGFLTLMENVESRITDKKYVLDAHLKPDEAEEGEVNDLSDQEDNVSDFSSNSGSSKSYNNSSPKHGDESCTSEMSHNGGSSLSTPNKPSIRHIRVHKSKPVKITETTVVSKKNNTRPVYTKSDVRDQISSHEKQTTKLKSVVNCARASDPQMLSEQVETLHTSMSAKSNKHLQGLRDLEKMQLQMQLEVVTNQNEHSHTPTPYPSSSQSVHQSVFPGFVPGGTQKLAQNSVQMVASVKAVSENVNGDNRFGLSGSWPVAVPPSSALGSQQEIEKMHMMYQKACQLYQRAVATIGSTPNVSIQPPPFGTPIGSPPPMSLRSFPPTLMPVPAVERPASVSPSKFIRASQLPHDVLRDVPNQCIGQNPHLAAIIPNHAQSASIQTAYSMAYSSAYQETLKFMSTNTGCNLAPNTQEYTSQWHRYFNHYLNYYLQVHNYTPTLSSEQQPVFFPPTGLPPPPNIASSCASDPVLQSKLEFHNHHDSKRLCISSSESLHGISTVLHPEHSNRSSPPCDTKNLTSDGSKSDLSSSKYLWISNLPQGVRAVDIKEMCAPYGKVQTIKIVGSKKSKPPSIYAYLIMETSEAAVRLVKALQGVKFSGNELKIKQINPIRLP</sequence>
<dbReference type="GO" id="GO:0003723">
    <property type="term" value="F:RNA binding"/>
    <property type="evidence" value="ECO:0007669"/>
    <property type="project" value="UniProtKB-UniRule"/>
</dbReference>
<reference evidence="4" key="1">
    <citation type="submission" date="2022-06" db="EMBL/GenBank/DDBJ databases">
        <authorList>
            <person name="Berger JAMES D."/>
            <person name="Berger JAMES D."/>
        </authorList>
    </citation>
    <scope>NUCLEOTIDE SEQUENCE [LARGE SCALE GENOMIC DNA]</scope>
</reference>
<dbReference type="Gene3D" id="3.30.70.330">
    <property type="match status" value="1"/>
</dbReference>
<name>A0AA85FHZ5_9TREM</name>
<feature type="compositionally biased region" description="Acidic residues" evidence="2">
    <location>
        <begin position="36"/>
        <end position="51"/>
    </location>
</feature>
<protein>
    <recommendedName>
        <fullName evidence="3">RRM domain-containing protein</fullName>
    </recommendedName>
</protein>